<reference evidence="2" key="2">
    <citation type="submission" date="2021-08" db="EMBL/GenBank/DDBJ databases">
        <authorList>
            <person name="Tani A."/>
            <person name="Ola A."/>
            <person name="Ogura Y."/>
            <person name="Katsura K."/>
            <person name="Hayashi T."/>
        </authorList>
    </citation>
    <scope>NUCLEOTIDE SEQUENCE</scope>
    <source>
        <strain evidence="2">NBRC 15686</strain>
    </source>
</reference>
<name>A0ABQ4UF94_9HYPH</name>
<accession>A0ABQ4UF94</accession>
<keyword evidence="3" id="KW-1185">Reference proteome</keyword>
<comment type="caution">
    <text evidence="2">The sequence shown here is derived from an EMBL/GenBank/DDBJ whole genome shotgun (WGS) entry which is preliminary data.</text>
</comment>
<gene>
    <name evidence="2" type="ORF">LNAOJCKE_3200</name>
</gene>
<organism evidence="2 3">
    <name type="scientific">Methylorubrum aminovorans</name>
    <dbReference type="NCBI Taxonomy" id="269069"/>
    <lineage>
        <taxon>Bacteria</taxon>
        <taxon>Pseudomonadati</taxon>
        <taxon>Pseudomonadota</taxon>
        <taxon>Alphaproteobacteria</taxon>
        <taxon>Hyphomicrobiales</taxon>
        <taxon>Methylobacteriaceae</taxon>
        <taxon>Methylorubrum</taxon>
    </lineage>
</organism>
<evidence type="ECO:0000259" key="1">
    <source>
        <dbReference type="Pfam" id="PF09343"/>
    </source>
</evidence>
<proteinExistence type="predicted"/>
<dbReference type="Pfam" id="PF09343">
    <property type="entry name" value="DUF2460"/>
    <property type="match status" value="1"/>
</dbReference>
<evidence type="ECO:0000313" key="3">
    <source>
        <dbReference type="Proteomes" id="UP001055039"/>
    </source>
</evidence>
<dbReference type="InterPro" id="IPR011740">
    <property type="entry name" value="DUF2460"/>
</dbReference>
<dbReference type="Proteomes" id="UP001055039">
    <property type="component" value="Unassembled WGS sequence"/>
</dbReference>
<dbReference type="EMBL" id="BPRC01000011">
    <property type="protein sequence ID" value="GJE65986.1"/>
    <property type="molecule type" value="Genomic_DNA"/>
</dbReference>
<protein>
    <recommendedName>
        <fullName evidence="1">DUF2460 domain-containing protein</fullName>
    </recommendedName>
</protein>
<sequence>MPADFHEVRFPLDVALRGSGGPVRRTEIVTLASGREHRNSRWADSRRRYDAGLGIRTLDALHAVLGFFEERRGRLYGFRYRDRVDHRSGPPSRPFAPTDQRIGTGDGTTRVFRLAKSYGNGPEAYRRTIHKPVAGSARVAVNGVEVAAQTVSVDSTTGQLTFAADAVPPMGAAITAGFEFDVPVRFDTDELTVDLAAFTAGEVPRIPLIEIVP</sequence>
<reference evidence="2" key="1">
    <citation type="journal article" date="2021" name="Front. Microbiol.">
        <title>Comprehensive Comparative Genomics and Phenotyping of Methylobacterium Species.</title>
        <authorList>
            <person name="Alessa O."/>
            <person name="Ogura Y."/>
            <person name="Fujitani Y."/>
            <person name="Takami H."/>
            <person name="Hayashi T."/>
            <person name="Sahin N."/>
            <person name="Tani A."/>
        </authorList>
    </citation>
    <scope>NUCLEOTIDE SEQUENCE</scope>
    <source>
        <strain evidence="2">NBRC 15686</strain>
    </source>
</reference>
<evidence type="ECO:0000313" key="2">
    <source>
        <dbReference type="EMBL" id="GJE65986.1"/>
    </source>
</evidence>
<dbReference type="NCBIfam" id="TIGR02217">
    <property type="entry name" value="chp_TIGR02217"/>
    <property type="match status" value="1"/>
</dbReference>
<dbReference type="RefSeq" id="WP_238225512.1">
    <property type="nucleotide sequence ID" value="NZ_BAAADH010000007.1"/>
</dbReference>
<feature type="domain" description="DUF2460" evidence="1">
    <location>
        <begin position="6"/>
        <end position="211"/>
    </location>
</feature>